<dbReference type="PROSITE" id="PS51257">
    <property type="entry name" value="PROKAR_LIPOPROTEIN"/>
    <property type="match status" value="1"/>
</dbReference>
<reference evidence="3 4" key="1">
    <citation type="journal article" date="2018" name="Appl. Environ. Microbiol.">
        <title>Antimicrobial susceptibility testing and tentative epidemiological cut-off values of five Bacillus species relevant for use as animal feed additives or for plant protection.</title>
        <authorList>
            <person name="Agerso Y."/>
            <person name="Stuer-Lauridsen B."/>
            <person name="Bjerre K."/>
            <person name="Jensen M.G."/>
            <person name="Johansen E."/>
            <person name="Bennedsen M."/>
            <person name="Brockmann E."/>
            <person name="Nielsen B."/>
        </authorList>
    </citation>
    <scope>NUCLEOTIDE SEQUENCE [LARGE SCALE GENOMIC DNA]</scope>
    <source>
        <strain evidence="3 4">CHCC20162</strain>
    </source>
</reference>
<feature type="compositionally biased region" description="Basic and acidic residues" evidence="1">
    <location>
        <begin position="23"/>
        <end position="96"/>
    </location>
</feature>
<feature type="signal peptide" evidence="2">
    <location>
        <begin position="1"/>
        <end position="19"/>
    </location>
</feature>
<feature type="chain" id="PRO_5039640830" description="Lipoprotein" evidence="2">
    <location>
        <begin position="20"/>
        <end position="232"/>
    </location>
</feature>
<comment type="caution">
    <text evidence="3">The sequence shown here is derived from an EMBL/GenBank/DDBJ whole genome shotgun (WGS) entry which is preliminary data.</text>
</comment>
<sequence length="232" mass="26911">MKKLLVGSVLLSLSLTMGACDQGEEKNVETSKKETAVKPEKKTNERELDKKSESQQIQDEQKDLRAYTEKVEEERKAKELAEQKAREEAEAKRQAEIAEQQRQQKIAKEQRVAAQQAEQKKQEESPVSQEIIDNYEANQAETWAEEAEIEAELNAEAAQEDTQSEEYYRKRAEEERANLKEGETPKWTGDPWVDSQTEWAEMTPEEQKQWQEDNLSDLDEDIQYDENGEIVE</sequence>
<evidence type="ECO:0000256" key="1">
    <source>
        <dbReference type="SAM" id="MobiDB-lite"/>
    </source>
</evidence>
<evidence type="ECO:0000313" key="3">
    <source>
        <dbReference type="EMBL" id="RDZ18173.1"/>
    </source>
</evidence>
<feature type="compositionally biased region" description="Basic and acidic residues" evidence="1">
    <location>
        <begin position="166"/>
        <end position="184"/>
    </location>
</feature>
<proteinExistence type="predicted"/>
<feature type="region of interest" description="Disordered" evidence="1">
    <location>
        <begin position="22"/>
        <end position="129"/>
    </location>
</feature>
<protein>
    <recommendedName>
        <fullName evidence="5">Lipoprotein</fullName>
    </recommendedName>
</protein>
<feature type="compositionally biased region" description="Acidic residues" evidence="1">
    <location>
        <begin position="145"/>
        <end position="164"/>
    </location>
</feature>
<name>A0A3D8X8E3_PRIMG</name>
<feature type="compositionally biased region" description="Acidic residues" evidence="1">
    <location>
        <begin position="214"/>
        <end position="232"/>
    </location>
</feature>
<keyword evidence="2" id="KW-0732">Signal</keyword>
<evidence type="ECO:0008006" key="5">
    <source>
        <dbReference type="Google" id="ProtNLM"/>
    </source>
</evidence>
<accession>A0A3D8X8E3</accession>
<organism evidence="3 4">
    <name type="scientific">Priestia megaterium</name>
    <name type="common">Bacillus megaterium</name>
    <dbReference type="NCBI Taxonomy" id="1404"/>
    <lineage>
        <taxon>Bacteria</taxon>
        <taxon>Bacillati</taxon>
        <taxon>Bacillota</taxon>
        <taxon>Bacilli</taxon>
        <taxon>Bacillales</taxon>
        <taxon>Bacillaceae</taxon>
        <taxon>Priestia</taxon>
    </lineage>
</organism>
<dbReference type="AlphaFoldDB" id="A0A3D8X8E3"/>
<dbReference type="RefSeq" id="WP_116072321.1">
    <property type="nucleotide sequence ID" value="NZ_CP187630.1"/>
</dbReference>
<dbReference type="EMBL" id="PQWM01000006">
    <property type="protein sequence ID" value="RDZ18173.1"/>
    <property type="molecule type" value="Genomic_DNA"/>
</dbReference>
<gene>
    <name evidence="3" type="ORF">C3744_04660</name>
</gene>
<feature type="region of interest" description="Disordered" evidence="1">
    <location>
        <begin position="145"/>
        <end position="232"/>
    </location>
</feature>
<evidence type="ECO:0000256" key="2">
    <source>
        <dbReference type="SAM" id="SignalP"/>
    </source>
</evidence>
<evidence type="ECO:0000313" key="4">
    <source>
        <dbReference type="Proteomes" id="UP000256519"/>
    </source>
</evidence>
<dbReference type="Proteomes" id="UP000256519">
    <property type="component" value="Unassembled WGS sequence"/>
</dbReference>